<sequence length="117" mass="13276">MEKAIERRMKRAEWALNKAKEFSECVKKILSSITSVILFGSYARGDFNEWSDIDILIVVDGELPKRPIERIDIVLPCIVATEAPIEPLILSREEFEKLKKKRNPAIVDAINSGIPLP</sequence>
<proteinExistence type="predicted"/>
<feature type="domain" description="Polymerase nucleotidyl transferase" evidence="1">
    <location>
        <begin position="20"/>
        <end position="101"/>
    </location>
</feature>
<gene>
    <name evidence="2" type="ORF">ENT87_02960</name>
    <name evidence="3" type="ORF">ENU30_06225</name>
</gene>
<dbReference type="EMBL" id="DTBZ01000114">
    <property type="protein sequence ID" value="HGQ18552.1"/>
    <property type="molecule type" value="Genomic_DNA"/>
</dbReference>
<accession>A0A7J3JR54</accession>
<dbReference type="AlphaFoldDB" id="A0A7J3JR54"/>
<dbReference type="PANTHER" id="PTHR43449:SF3">
    <property type="entry name" value="POLYMERASE NUCLEOTIDYL TRANSFERASE DOMAIN-CONTAINING PROTEIN"/>
    <property type="match status" value="1"/>
</dbReference>
<dbReference type="CDD" id="cd05403">
    <property type="entry name" value="NT_KNTase_like"/>
    <property type="match status" value="1"/>
</dbReference>
<organism evidence="3">
    <name type="scientific">Ignisphaera aggregans</name>
    <dbReference type="NCBI Taxonomy" id="334771"/>
    <lineage>
        <taxon>Archaea</taxon>
        <taxon>Thermoproteota</taxon>
        <taxon>Thermoprotei</taxon>
        <taxon>Desulfurococcales</taxon>
        <taxon>Desulfurococcaceae</taxon>
        <taxon>Ignisphaera</taxon>
    </lineage>
</organism>
<dbReference type="Gene3D" id="3.30.460.10">
    <property type="entry name" value="Beta Polymerase, domain 2"/>
    <property type="match status" value="1"/>
</dbReference>
<reference evidence="3" key="1">
    <citation type="journal article" date="2020" name="mSystems">
        <title>Genome- and Community-Level Interaction Insights into Carbon Utilization and Element Cycling Functions of Hydrothermarchaeota in Hydrothermal Sediment.</title>
        <authorList>
            <person name="Zhou Z."/>
            <person name="Liu Y."/>
            <person name="Xu W."/>
            <person name="Pan J."/>
            <person name="Luo Z.H."/>
            <person name="Li M."/>
        </authorList>
    </citation>
    <scope>NUCLEOTIDE SEQUENCE [LARGE SCALE GENOMIC DNA]</scope>
    <source>
        <strain evidence="2">SpSt-618</strain>
        <strain evidence="3">SpSt-657</strain>
    </source>
</reference>
<evidence type="ECO:0000313" key="2">
    <source>
        <dbReference type="EMBL" id="HGN36494.1"/>
    </source>
</evidence>
<dbReference type="Pfam" id="PF01909">
    <property type="entry name" value="NTP_transf_2"/>
    <property type="match status" value="1"/>
</dbReference>
<keyword evidence="3" id="KW-0808">Transferase</keyword>
<dbReference type="PANTHER" id="PTHR43449">
    <property type="entry name" value="NUCLEOTIDYLTRANSFERASE"/>
    <property type="match status" value="1"/>
</dbReference>
<dbReference type="SUPFAM" id="SSF81301">
    <property type="entry name" value="Nucleotidyltransferase"/>
    <property type="match status" value="1"/>
</dbReference>
<name>A0A7J3JR54_9CREN</name>
<dbReference type="EMBL" id="DTAI01000081">
    <property type="protein sequence ID" value="HGN36494.1"/>
    <property type="molecule type" value="Genomic_DNA"/>
</dbReference>
<evidence type="ECO:0000313" key="3">
    <source>
        <dbReference type="EMBL" id="HGQ18552.1"/>
    </source>
</evidence>
<dbReference type="InterPro" id="IPR002934">
    <property type="entry name" value="Polymerase_NTP_transf_dom"/>
</dbReference>
<dbReference type="InterPro" id="IPR043519">
    <property type="entry name" value="NT_sf"/>
</dbReference>
<comment type="caution">
    <text evidence="3">The sequence shown here is derived from an EMBL/GenBank/DDBJ whole genome shotgun (WGS) entry which is preliminary data.</text>
</comment>
<dbReference type="GO" id="GO:0016779">
    <property type="term" value="F:nucleotidyltransferase activity"/>
    <property type="evidence" value="ECO:0007669"/>
    <property type="project" value="InterPro"/>
</dbReference>
<protein>
    <submittedName>
        <fullName evidence="3">Nucleotidyltransferase domain-containing protein</fullName>
    </submittedName>
</protein>
<evidence type="ECO:0000259" key="1">
    <source>
        <dbReference type="Pfam" id="PF01909"/>
    </source>
</evidence>